<evidence type="ECO:0000259" key="3">
    <source>
        <dbReference type="Pfam" id="PF23500"/>
    </source>
</evidence>
<comment type="caution">
    <text evidence="4">The sequence shown here is derived from an EMBL/GenBank/DDBJ whole genome shotgun (WGS) entry which is preliminary data.</text>
</comment>
<dbReference type="Pfam" id="PF23500">
    <property type="entry name" value="DUF7133"/>
    <property type="match status" value="1"/>
</dbReference>
<evidence type="ECO:0000256" key="1">
    <source>
        <dbReference type="SAM" id="MobiDB-lite"/>
    </source>
</evidence>
<accession>A0A7X0LLQ3</accession>
<proteinExistence type="predicted"/>
<sequence>MDRLTPLTRTLTAASVALASMAAVSPDASAKPTKQPESEKKYYVIEDIPTPEGVVFEAAGFARLEGDRLAASTRRGEVYFVDNIFGPVEDFEFTRFAAGLDEPLTIVWKDDWLYAAEHTQVVRMHDENGDGVADVYDTFNNEWPTTDNYHEYNFMSPPDKDGNMWAVLCLTGSGSSPVYLRGWAVRITPEGELLPSVGGIRSPGGIGFDATGEVFYTDNQGLWNGTSSLKHLKLGSHAGNPTGNTWYKQAKEDLATKGVEDYLGPDPGWPEQDQTLTEDERQRNPRYLPPAVIFPHGKVGNSPTGIVYDNSEGKFGPFAGQMFVGEITHSQVQRVFLEEINGVQQGAVFHFVSGFRSGPVGVMMAEEGFIFTGETDRGWGSRGGSPFAFERIRWTGEVPFEVHEMRIEPDGFTLTFTKPADPETAGDVASYQMKSWTYWYQAAYGSPEINHADQTITSATVAEDGMSVRLVVEGIVKGDVHELKMEGVRSAESKDEGLWHPLGYYTVNEIPAE</sequence>
<dbReference type="SUPFAM" id="SSF50952">
    <property type="entry name" value="Soluble quinoprotein glucose dehydrogenase"/>
    <property type="match status" value="1"/>
</dbReference>
<organism evidence="4 5">
    <name type="scientific">Algisphaera agarilytica</name>
    <dbReference type="NCBI Taxonomy" id="1385975"/>
    <lineage>
        <taxon>Bacteria</taxon>
        <taxon>Pseudomonadati</taxon>
        <taxon>Planctomycetota</taxon>
        <taxon>Phycisphaerae</taxon>
        <taxon>Phycisphaerales</taxon>
        <taxon>Phycisphaeraceae</taxon>
        <taxon>Algisphaera</taxon>
    </lineage>
</organism>
<name>A0A7X0LLQ3_9BACT</name>
<dbReference type="PANTHER" id="PTHR33546">
    <property type="entry name" value="LARGE, MULTIFUNCTIONAL SECRETED PROTEIN-RELATED"/>
    <property type="match status" value="1"/>
</dbReference>
<keyword evidence="2" id="KW-0732">Signal</keyword>
<dbReference type="InterPro" id="IPR011041">
    <property type="entry name" value="Quinoprot_gluc/sorb_DH_b-prop"/>
</dbReference>
<dbReference type="EMBL" id="JACHGY010000002">
    <property type="protein sequence ID" value="MBB6431745.1"/>
    <property type="molecule type" value="Genomic_DNA"/>
</dbReference>
<evidence type="ECO:0000313" key="4">
    <source>
        <dbReference type="EMBL" id="MBB6431745.1"/>
    </source>
</evidence>
<dbReference type="Gene3D" id="2.120.10.30">
    <property type="entry name" value="TolB, C-terminal domain"/>
    <property type="match status" value="1"/>
</dbReference>
<reference evidence="4 5" key="1">
    <citation type="submission" date="2020-08" db="EMBL/GenBank/DDBJ databases">
        <title>Genomic Encyclopedia of Type Strains, Phase IV (KMG-IV): sequencing the most valuable type-strain genomes for metagenomic binning, comparative biology and taxonomic classification.</title>
        <authorList>
            <person name="Goeker M."/>
        </authorList>
    </citation>
    <scope>NUCLEOTIDE SEQUENCE [LARGE SCALE GENOMIC DNA]</scope>
    <source>
        <strain evidence="4 5">DSM 103725</strain>
    </source>
</reference>
<feature type="chain" id="PRO_5031349806" evidence="2">
    <location>
        <begin position="31"/>
        <end position="513"/>
    </location>
</feature>
<feature type="domain" description="DUF7133" evidence="3">
    <location>
        <begin position="93"/>
        <end position="338"/>
    </location>
</feature>
<dbReference type="InterPro" id="IPR011042">
    <property type="entry name" value="6-blade_b-propeller_TolB-like"/>
</dbReference>
<dbReference type="Proteomes" id="UP000541810">
    <property type="component" value="Unassembled WGS sequence"/>
</dbReference>
<protein>
    <submittedName>
        <fullName evidence="4">Glucose/arabinose dehydrogenase</fullName>
    </submittedName>
</protein>
<evidence type="ECO:0000256" key="2">
    <source>
        <dbReference type="SAM" id="SignalP"/>
    </source>
</evidence>
<feature type="signal peptide" evidence="2">
    <location>
        <begin position="1"/>
        <end position="30"/>
    </location>
</feature>
<gene>
    <name evidence="4" type="ORF">HNQ40_003628</name>
</gene>
<keyword evidence="5" id="KW-1185">Reference proteome</keyword>
<feature type="region of interest" description="Disordered" evidence="1">
    <location>
        <begin position="259"/>
        <end position="284"/>
    </location>
</feature>
<evidence type="ECO:0000313" key="5">
    <source>
        <dbReference type="Proteomes" id="UP000541810"/>
    </source>
</evidence>
<dbReference type="AlphaFoldDB" id="A0A7X0LLQ3"/>
<dbReference type="InterPro" id="IPR055557">
    <property type="entry name" value="DUF7133"/>
</dbReference>
<dbReference type="RefSeq" id="WP_184679334.1">
    <property type="nucleotide sequence ID" value="NZ_JACHGY010000002.1"/>
</dbReference>
<dbReference type="PANTHER" id="PTHR33546:SF1">
    <property type="entry name" value="LARGE, MULTIFUNCTIONAL SECRETED PROTEIN"/>
    <property type="match status" value="1"/>
</dbReference>